<accession>A0AAN8J5G1</accession>
<evidence type="ECO:0000313" key="3">
    <source>
        <dbReference type="Proteomes" id="UP001347796"/>
    </source>
</evidence>
<organism evidence="2 3">
    <name type="scientific">Patella caerulea</name>
    <name type="common">Rayed Mediterranean limpet</name>
    <dbReference type="NCBI Taxonomy" id="87958"/>
    <lineage>
        <taxon>Eukaryota</taxon>
        <taxon>Metazoa</taxon>
        <taxon>Spiralia</taxon>
        <taxon>Lophotrochozoa</taxon>
        <taxon>Mollusca</taxon>
        <taxon>Gastropoda</taxon>
        <taxon>Patellogastropoda</taxon>
        <taxon>Patelloidea</taxon>
        <taxon>Patellidae</taxon>
        <taxon>Patella</taxon>
    </lineage>
</organism>
<dbReference type="Proteomes" id="UP001347796">
    <property type="component" value="Unassembled WGS sequence"/>
</dbReference>
<dbReference type="AlphaFoldDB" id="A0AAN8J5G1"/>
<sequence length="132" mass="14483">MIQLVYLTIVSMAVNVLSQTHPSSDYSETKIISDICKANEFMLSTTSRSSLDCGNTCGENPECRRFSFCLSDSTCKLYQHGTDCILSGDSTGCTCFRKNIGRNGDGTITCPMGFYGNNCQQVVEGIYIVLTR</sequence>
<evidence type="ECO:0000256" key="1">
    <source>
        <dbReference type="SAM" id="SignalP"/>
    </source>
</evidence>
<keyword evidence="1" id="KW-0732">Signal</keyword>
<feature type="signal peptide" evidence="1">
    <location>
        <begin position="1"/>
        <end position="18"/>
    </location>
</feature>
<protein>
    <submittedName>
        <fullName evidence="2">Uncharacterized protein</fullName>
    </submittedName>
</protein>
<comment type="caution">
    <text evidence="2">The sequence shown here is derived from an EMBL/GenBank/DDBJ whole genome shotgun (WGS) entry which is preliminary data.</text>
</comment>
<keyword evidence="3" id="KW-1185">Reference proteome</keyword>
<name>A0AAN8J5G1_PATCE</name>
<evidence type="ECO:0000313" key="2">
    <source>
        <dbReference type="EMBL" id="KAK6169656.1"/>
    </source>
</evidence>
<reference evidence="2 3" key="1">
    <citation type="submission" date="2024-01" db="EMBL/GenBank/DDBJ databases">
        <title>The genome of the rayed Mediterranean limpet Patella caerulea (Linnaeus, 1758).</title>
        <authorList>
            <person name="Anh-Thu Weber A."/>
            <person name="Halstead-Nussloch G."/>
        </authorList>
    </citation>
    <scope>NUCLEOTIDE SEQUENCE [LARGE SCALE GENOMIC DNA]</scope>
    <source>
        <strain evidence="2">AATW-2023a</strain>
        <tissue evidence="2">Whole specimen</tissue>
    </source>
</reference>
<proteinExistence type="predicted"/>
<feature type="chain" id="PRO_5042947182" evidence="1">
    <location>
        <begin position="19"/>
        <end position="132"/>
    </location>
</feature>
<gene>
    <name evidence="2" type="ORF">SNE40_020658</name>
</gene>
<dbReference type="EMBL" id="JAZGQO010000015">
    <property type="protein sequence ID" value="KAK6169656.1"/>
    <property type="molecule type" value="Genomic_DNA"/>
</dbReference>